<dbReference type="Pfam" id="PF24493">
    <property type="entry name" value="INTS4_8HBD"/>
    <property type="match status" value="1"/>
</dbReference>
<dbReference type="Pfam" id="PF25458">
    <property type="entry name" value="INTS4_C"/>
    <property type="match status" value="1"/>
</dbReference>
<dbReference type="EMBL" id="NEVH01021221">
    <property type="protein sequence ID" value="PNF19739.1"/>
    <property type="molecule type" value="Genomic_DNA"/>
</dbReference>
<dbReference type="OrthoDB" id="18190at2759"/>
<keyword evidence="2" id="KW-0539">Nucleus</keyword>
<dbReference type="InterPro" id="IPR011989">
    <property type="entry name" value="ARM-like"/>
</dbReference>
<evidence type="ECO:0000313" key="5">
    <source>
        <dbReference type="EMBL" id="PNF19739.1"/>
    </source>
</evidence>
<dbReference type="InterPro" id="IPR056235">
    <property type="entry name" value="INTS4_8HBD"/>
</dbReference>
<dbReference type="FunFam" id="1.25.10.10:FF:000728">
    <property type="entry name" value="Blast:Integrator complex subunit 4"/>
    <property type="match status" value="1"/>
</dbReference>
<evidence type="ECO:0008006" key="7">
    <source>
        <dbReference type="Google" id="ProtNLM"/>
    </source>
</evidence>
<dbReference type="AlphaFoldDB" id="A0A2J7PTT1"/>
<dbReference type="PANTHER" id="PTHR20938">
    <property type="entry name" value="INTEGRATOR COMPLEX SUBUNIT 4"/>
    <property type="match status" value="1"/>
</dbReference>
<dbReference type="SUPFAM" id="SSF48371">
    <property type="entry name" value="ARM repeat"/>
    <property type="match status" value="1"/>
</dbReference>
<dbReference type="InterPro" id="IPR016024">
    <property type="entry name" value="ARM-type_fold"/>
</dbReference>
<evidence type="ECO:0000259" key="3">
    <source>
        <dbReference type="Pfam" id="PF24493"/>
    </source>
</evidence>
<comment type="caution">
    <text evidence="5">The sequence shown here is derived from an EMBL/GenBank/DDBJ whole genome shotgun (WGS) entry which is preliminary data.</text>
</comment>
<name>A0A2J7PTT1_9NEOP</name>
<comment type="subcellular location">
    <subcellularLocation>
        <location evidence="1">Nucleus</location>
    </subcellularLocation>
</comment>
<proteinExistence type="predicted"/>
<dbReference type="PANTHER" id="PTHR20938:SF0">
    <property type="entry name" value="INTEGRATOR COMPLEX SUBUNIT 4"/>
    <property type="match status" value="1"/>
</dbReference>
<dbReference type="GO" id="GO:0032039">
    <property type="term" value="C:integrator complex"/>
    <property type="evidence" value="ECO:0007669"/>
    <property type="project" value="TreeGrafter"/>
</dbReference>
<evidence type="ECO:0000259" key="4">
    <source>
        <dbReference type="Pfam" id="PF25458"/>
    </source>
</evidence>
<evidence type="ECO:0000313" key="6">
    <source>
        <dbReference type="Proteomes" id="UP000235965"/>
    </source>
</evidence>
<organism evidence="5 6">
    <name type="scientific">Cryptotermes secundus</name>
    <dbReference type="NCBI Taxonomy" id="105785"/>
    <lineage>
        <taxon>Eukaryota</taxon>
        <taxon>Metazoa</taxon>
        <taxon>Ecdysozoa</taxon>
        <taxon>Arthropoda</taxon>
        <taxon>Hexapoda</taxon>
        <taxon>Insecta</taxon>
        <taxon>Pterygota</taxon>
        <taxon>Neoptera</taxon>
        <taxon>Polyneoptera</taxon>
        <taxon>Dictyoptera</taxon>
        <taxon>Blattodea</taxon>
        <taxon>Blattoidea</taxon>
        <taxon>Termitoidae</taxon>
        <taxon>Kalotermitidae</taxon>
        <taxon>Cryptotermitinae</taxon>
        <taxon>Cryptotermes</taxon>
    </lineage>
</organism>
<accession>A0A2J7PTT1</accession>
<dbReference type="Proteomes" id="UP000235965">
    <property type="component" value="Unassembled WGS sequence"/>
</dbReference>
<dbReference type="Gene3D" id="1.25.10.10">
    <property type="entry name" value="Leucine-rich Repeat Variant"/>
    <property type="match status" value="1"/>
</dbReference>
<feature type="domain" description="INTS4 8 helical bundle" evidence="3">
    <location>
        <begin position="495"/>
        <end position="693"/>
    </location>
</feature>
<keyword evidence="6" id="KW-1185">Reference proteome</keyword>
<sequence length="861" mass="94906">MAALLKKRALAEYSQVIQEQPKPLKKLRLVKKLISGSSAAAYVGLLEKSKTSNDALQVLLRISDSLKFQEEDLADVVKKLAEHFQQENESVVRAKILSLFGDIGKEPGADIQSIIEEIIQLLKKEESHKVIAQGISALLRLGKLLPDNVSVHQKLVLVAKQYLTDTSHYVKCKCLELIGELLPVGGNSESSAQTVMRHVGDYTRSEEARVRSAAFRTMKKFSAHERAWESVTSGEWASGKKWGDDAPRELMDADSVSLMSSGSCGAFVHGLEDEYQEVRNASVDSLCSLSLNNPQFAQMSLDFLVDMFNDEIEDVRLKAIDSLTKISKYTVLREDQLETILGALKDFSIDVREGLHKMLSACRLSSKGCLQMCVESLLDNLKKYPMDRRSTWRCLQRIGQAHPELTLPLVPELLAIHPFFDTPEPDVEDPSYICILILVFNAAQHCPTMLQLFEEHTLKHYSYLRDTMPNLVPALRLDGSRRSAELVSVETGTAQFLDSILARMEAAPNPRIREELLEAAQRDLTRLATIDSAVAGAAQFSALYIGSQLLMGKLLSNRLWANPSTLATQQGSIIRNSITQLLQHCLKLQHLFVGLKEEDLAAVKQFKLKALALQFVYIVRASNSSALAVCEHFLEQVEDTQRYLSEQGLQPEPFTASVFKEMGQLEDTKPGPVARTVLPLLQVSSPAPPPPPNIAVRMSTAVITEPTGEVDAALKFTAGLVVGVPLDAELCNVRNTATLRVKVKYPDQQTQLIVPKRSDFRPMLLSDSEGNNVTSDTSDTDFRLLTTVLVSHQVWTEACTIDVSLALDLTDVESGLGLGTGLASRKGIGAGIAKTDGDPCVIDLCKPVKVYVSPKPVKRGI</sequence>
<gene>
    <name evidence="5" type="ORF">B7P43_G14759</name>
</gene>
<reference evidence="5 6" key="1">
    <citation type="submission" date="2017-12" db="EMBL/GenBank/DDBJ databases">
        <title>Hemimetabolous genomes reveal molecular basis of termite eusociality.</title>
        <authorList>
            <person name="Harrison M.C."/>
            <person name="Jongepier E."/>
            <person name="Robertson H.M."/>
            <person name="Arning N."/>
            <person name="Bitard-Feildel T."/>
            <person name="Chao H."/>
            <person name="Childers C.P."/>
            <person name="Dinh H."/>
            <person name="Doddapaneni H."/>
            <person name="Dugan S."/>
            <person name="Gowin J."/>
            <person name="Greiner C."/>
            <person name="Han Y."/>
            <person name="Hu H."/>
            <person name="Hughes D.S.T."/>
            <person name="Huylmans A.-K."/>
            <person name="Kemena C."/>
            <person name="Kremer L.P.M."/>
            <person name="Lee S.L."/>
            <person name="Lopez-Ezquerra A."/>
            <person name="Mallet L."/>
            <person name="Monroy-Kuhn J.M."/>
            <person name="Moser A."/>
            <person name="Murali S.C."/>
            <person name="Muzny D.M."/>
            <person name="Otani S."/>
            <person name="Piulachs M.-D."/>
            <person name="Poelchau M."/>
            <person name="Qu J."/>
            <person name="Schaub F."/>
            <person name="Wada-Katsumata A."/>
            <person name="Worley K.C."/>
            <person name="Xie Q."/>
            <person name="Ylla G."/>
            <person name="Poulsen M."/>
            <person name="Gibbs R.A."/>
            <person name="Schal C."/>
            <person name="Richards S."/>
            <person name="Belles X."/>
            <person name="Korb J."/>
            <person name="Bornberg-Bauer E."/>
        </authorList>
    </citation>
    <scope>NUCLEOTIDE SEQUENCE [LARGE SCALE GENOMIC DNA]</scope>
    <source>
        <tissue evidence="5">Whole body</tissue>
    </source>
</reference>
<dbReference type="InterPro" id="IPR057412">
    <property type="entry name" value="INTS4_C"/>
</dbReference>
<dbReference type="GO" id="GO:0016180">
    <property type="term" value="P:snRNA processing"/>
    <property type="evidence" value="ECO:0007669"/>
    <property type="project" value="TreeGrafter"/>
</dbReference>
<feature type="domain" description="Integrator complex subunit 4/Protein SIEL C-terminal Ig-like" evidence="4">
    <location>
        <begin position="702"/>
        <end position="857"/>
    </location>
</feature>
<evidence type="ECO:0000256" key="1">
    <source>
        <dbReference type="ARBA" id="ARBA00004123"/>
    </source>
</evidence>
<evidence type="ECO:0000256" key="2">
    <source>
        <dbReference type="ARBA" id="ARBA00023242"/>
    </source>
</evidence>
<protein>
    <recommendedName>
        <fullName evidence="7">Integrator complex subunit 4</fullName>
    </recommendedName>
</protein>